<name>A0A2N5NB08_9BACL</name>
<accession>A0A2N5NB08</accession>
<dbReference type="CDD" id="cd17503">
    <property type="entry name" value="MFS_LmrB_MDR_like"/>
    <property type="match status" value="1"/>
</dbReference>
<keyword evidence="4 7" id="KW-0812">Transmembrane</keyword>
<evidence type="ECO:0000256" key="5">
    <source>
        <dbReference type="ARBA" id="ARBA00022989"/>
    </source>
</evidence>
<evidence type="ECO:0000259" key="8">
    <source>
        <dbReference type="PROSITE" id="PS50850"/>
    </source>
</evidence>
<dbReference type="InterPro" id="IPR020846">
    <property type="entry name" value="MFS_dom"/>
</dbReference>
<keyword evidence="2" id="KW-0813">Transport</keyword>
<dbReference type="PANTHER" id="PTHR42718:SF43">
    <property type="entry name" value="LINCOMYCIN RESISTANCE PROTEIN LMRB"/>
    <property type="match status" value="1"/>
</dbReference>
<dbReference type="NCBIfam" id="TIGR00711">
    <property type="entry name" value="efflux_EmrB"/>
    <property type="match status" value="1"/>
</dbReference>
<evidence type="ECO:0000256" key="6">
    <source>
        <dbReference type="ARBA" id="ARBA00023136"/>
    </source>
</evidence>
<feature type="transmembrane region" description="Helical" evidence="7">
    <location>
        <begin position="114"/>
        <end position="138"/>
    </location>
</feature>
<dbReference type="PRINTS" id="PR01036">
    <property type="entry name" value="TCRTETB"/>
</dbReference>
<feature type="transmembrane region" description="Helical" evidence="7">
    <location>
        <begin position="457"/>
        <end position="479"/>
    </location>
</feature>
<organism evidence="9 10">
    <name type="scientific">Paenibacillus pasadenensis</name>
    <dbReference type="NCBI Taxonomy" id="217090"/>
    <lineage>
        <taxon>Bacteria</taxon>
        <taxon>Bacillati</taxon>
        <taxon>Bacillota</taxon>
        <taxon>Bacilli</taxon>
        <taxon>Bacillales</taxon>
        <taxon>Paenibacillaceae</taxon>
        <taxon>Paenibacillus</taxon>
    </lineage>
</organism>
<feature type="transmembrane region" description="Helical" evidence="7">
    <location>
        <begin position="415"/>
        <end position="437"/>
    </location>
</feature>
<evidence type="ECO:0000313" key="10">
    <source>
        <dbReference type="Proteomes" id="UP000234789"/>
    </source>
</evidence>
<dbReference type="PROSITE" id="PS50850">
    <property type="entry name" value="MFS"/>
    <property type="match status" value="1"/>
</dbReference>
<sequence>MEQTLSAAASPQEEAPQFKVVPIMAALLISGFIGMFSETALNIAITELMALFNVEPATIQWLTTGFLLVLAILVPVSGLLLQWFTTRQLFIASLSFSIVGTLLAALAPGFEVLLIARLIQAVGTGLLLPLMFNTVLVIIPPHRRGTAMGIMGLVIMFAPAVGPAIAGLFLEYSSWRTIFWTALPLLVFALIFGIVFMRNVSELTRPRIDLLSIALSSIGFGGIVYGFSSAGEGEHGWSSPKVIIGIALGAVGLLLFILRQLRMKQPMMNLRAFRYPMFTMGTLIIFVSMMIILSTVMLLPIYLQTGMGLLPLAAGLLMLPGGLVNGLMSPIMGRLFDKYGPRWLVIPGLVLVIAILWLMTGIEPTTSKGEIIVLHSLLFIGISMIMMPAQTNGLNQLPRELYPDGTAIMNTLQQVAGAIGTALAISVLSAGQKAYYADNGIAPADYLSKLPQAMTQGVQGAFLMTIAFAGLGLLLSFFIKRVKVSSPEGGPQGPMH</sequence>
<feature type="transmembrane region" description="Helical" evidence="7">
    <location>
        <begin position="61"/>
        <end position="81"/>
    </location>
</feature>
<feature type="domain" description="Major facilitator superfamily (MFS) profile" evidence="8">
    <location>
        <begin position="23"/>
        <end position="484"/>
    </location>
</feature>
<dbReference type="InterPro" id="IPR004638">
    <property type="entry name" value="EmrB-like"/>
</dbReference>
<comment type="caution">
    <text evidence="9">The sequence shown here is derived from an EMBL/GenBank/DDBJ whole genome shotgun (WGS) entry which is preliminary data.</text>
</comment>
<evidence type="ECO:0000256" key="2">
    <source>
        <dbReference type="ARBA" id="ARBA00022448"/>
    </source>
</evidence>
<dbReference type="PANTHER" id="PTHR42718">
    <property type="entry name" value="MAJOR FACILITATOR SUPERFAMILY MULTIDRUG TRANSPORTER MFSC"/>
    <property type="match status" value="1"/>
</dbReference>
<feature type="transmembrane region" description="Helical" evidence="7">
    <location>
        <begin position="178"/>
        <end position="196"/>
    </location>
</feature>
<dbReference type="Gene3D" id="1.20.1720.10">
    <property type="entry name" value="Multidrug resistance protein D"/>
    <property type="match status" value="1"/>
</dbReference>
<comment type="subcellular location">
    <subcellularLocation>
        <location evidence="1">Cell membrane</location>
        <topology evidence="1">Multi-pass membrane protein</topology>
    </subcellularLocation>
</comment>
<gene>
    <name evidence="9" type="ORF">B8V81_1729</name>
</gene>
<dbReference type="Gene3D" id="1.20.1250.20">
    <property type="entry name" value="MFS general substrate transporter like domains"/>
    <property type="match status" value="1"/>
</dbReference>
<dbReference type="SUPFAM" id="SSF103473">
    <property type="entry name" value="MFS general substrate transporter"/>
    <property type="match status" value="1"/>
</dbReference>
<feature type="transmembrane region" description="Helical" evidence="7">
    <location>
        <begin position="309"/>
        <end position="328"/>
    </location>
</feature>
<dbReference type="InterPro" id="IPR036259">
    <property type="entry name" value="MFS_trans_sf"/>
</dbReference>
<dbReference type="GO" id="GO:0022857">
    <property type="term" value="F:transmembrane transporter activity"/>
    <property type="evidence" value="ECO:0007669"/>
    <property type="project" value="InterPro"/>
</dbReference>
<evidence type="ECO:0000256" key="3">
    <source>
        <dbReference type="ARBA" id="ARBA00022475"/>
    </source>
</evidence>
<evidence type="ECO:0000256" key="7">
    <source>
        <dbReference type="SAM" id="Phobius"/>
    </source>
</evidence>
<feature type="transmembrane region" description="Helical" evidence="7">
    <location>
        <begin position="278"/>
        <end position="303"/>
    </location>
</feature>
<evidence type="ECO:0000256" key="4">
    <source>
        <dbReference type="ARBA" id="ARBA00022692"/>
    </source>
</evidence>
<dbReference type="AlphaFoldDB" id="A0A2N5NB08"/>
<dbReference type="Proteomes" id="UP000234789">
    <property type="component" value="Unassembled WGS sequence"/>
</dbReference>
<dbReference type="InterPro" id="IPR011701">
    <property type="entry name" value="MFS"/>
</dbReference>
<protein>
    <submittedName>
        <fullName evidence="9">Drug resistance transporter, EmrB/QacA family</fullName>
    </submittedName>
</protein>
<keyword evidence="3" id="KW-1003">Cell membrane</keyword>
<reference evidence="9 10" key="1">
    <citation type="submission" date="2017-05" db="EMBL/GenBank/DDBJ databases">
        <title>Functional genome analysis of Paenibacillus pasadenensis strain R16: insights on endophytic life style and antifungal activity.</title>
        <authorList>
            <person name="Passera A."/>
            <person name="Marcolungo L."/>
            <person name="Casati P."/>
            <person name="Brasca M."/>
            <person name="Quaglino F."/>
            <person name="Delledonne M."/>
        </authorList>
    </citation>
    <scope>NUCLEOTIDE SEQUENCE [LARGE SCALE GENOMIC DNA]</scope>
    <source>
        <strain evidence="9 10">R16</strain>
    </source>
</reference>
<dbReference type="EMBL" id="NFEZ01000003">
    <property type="protein sequence ID" value="PLT47505.1"/>
    <property type="molecule type" value="Genomic_DNA"/>
</dbReference>
<keyword evidence="10" id="KW-1185">Reference proteome</keyword>
<proteinExistence type="predicted"/>
<evidence type="ECO:0000256" key="1">
    <source>
        <dbReference type="ARBA" id="ARBA00004651"/>
    </source>
</evidence>
<evidence type="ECO:0000313" key="9">
    <source>
        <dbReference type="EMBL" id="PLT47505.1"/>
    </source>
</evidence>
<feature type="transmembrane region" description="Helical" evidence="7">
    <location>
        <begin position="88"/>
        <end position="108"/>
    </location>
</feature>
<keyword evidence="5 7" id="KW-1133">Transmembrane helix</keyword>
<feature type="transmembrane region" description="Helical" evidence="7">
    <location>
        <begin position="208"/>
        <end position="227"/>
    </location>
</feature>
<feature type="transmembrane region" description="Helical" evidence="7">
    <location>
        <begin position="239"/>
        <end position="258"/>
    </location>
</feature>
<dbReference type="GO" id="GO:0005886">
    <property type="term" value="C:plasma membrane"/>
    <property type="evidence" value="ECO:0007669"/>
    <property type="project" value="UniProtKB-SubCell"/>
</dbReference>
<feature type="transmembrane region" description="Helical" evidence="7">
    <location>
        <begin position="150"/>
        <end position="172"/>
    </location>
</feature>
<keyword evidence="6 7" id="KW-0472">Membrane</keyword>
<feature type="transmembrane region" description="Helical" evidence="7">
    <location>
        <begin position="371"/>
        <end position="389"/>
    </location>
</feature>
<dbReference type="Pfam" id="PF07690">
    <property type="entry name" value="MFS_1"/>
    <property type="match status" value="1"/>
</dbReference>
<feature type="transmembrane region" description="Helical" evidence="7">
    <location>
        <begin position="20"/>
        <end position="41"/>
    </location>
</feature>
<feature type="transmembrane region" description="Helical" evidence="7">
    <location>
        <begin position="340"/>
        <end position="359"/>
    </location>
</feature>